<gene>
    <name evidence="1" type="ORF">GCM10007140_00010</name>
</gene>
<evidence type="ECO:0000313" key="1">
    <source>
        <dbReference type="EMBL" id="GGE53691.1"/>
    </source>
</evidence>
<keyword evidence="2" id="KW-1185">Reference proteome</keyword>
<evidence type="ECO:0000313" key="2">
    <source>
        <dbReference type="Proteomes" id="UP000605259"/>
    </source>
</evidence>
<accession>A0A917AIN3</accession>
<proteinExistence type="predicted"/>
<organism evidence="1 2">
    <name type="scientific">Priestia taiwanensis</name>
    <dbReference type="NCBI Taxonomy" id="1347902"/>
    <lineage>
        <taxon>Bacteria</taxon>
        <taxon>Bacillati</taxon>
        <taxon>Bacillota</taxon>
        <taxon>Bacilli</taxon>
        <taxon>Bacillales</taxon>
        <taxon>Bacillaceae</taxon>
        <taxon>Priestia</taxon>
    </lineage>
</organism>
<sequence length="125" mass="14808">MKKWYEGTEIEKKIPDFKSIYIRYITNLYYYIDYNSHYDQISFLEITFLLEVDIKKFTLNIKFSDVSSFDLTGFGNSFNQLVGFEISNLNNNGFEKNNKYLVEDYEDGSIKFYCASIEIVSLDEV</sequence>
<reference evidence="1" key="2">
    <citation type="submission" date="2020-09" db="EMBL/GenBank/DDBJ databases">
        <authorList>
            <person name="Sun Q."/>
            <person name="Zhou Y."/>
        </authorList>
    </citation>
    <scope>NUCLEOTIDE SEQUENCE</scope>
    <source>
        <strain evidence="1">CGMCC 1.12698</strain>
    </source>
</reference>
<dbReference type="RefSeq" id="WP_188386420.1">
    <property type="nucleotide sequence ID" value="NZ_BMFK01000001.1"/>
</dbReference>
<dbReference type="Proteomes" id="UP000605259">
    <property type="component" value="Unassembled WGS sequence"/>
</dbReference>
<dbReference type="AlphaFoldDB" id="A0A917AIN3"/>
<name>A0A917AIN3_9BACI</name>
<reference evidence="1" key="1">
    <citation type="journal article" date="2014" name="Int. J. Syst. Evol. Microbiol.">
        <title>Complete genome sequence of Corynebacterium casei LMG S-19264T (=DSM 44701T), isolated from a smear-ripened cheese.</title>
        <authorList>
            <consortium name="US DOE Joint Genome Institute (JGI-PGF)"/>
            <person name="Walter F."/>
            <person name="Albersmeier A."/>
            <person name="Kalinowski J."/>
            <person name="Ruckert C."/>
        </authorList>
    </citation>
    <scope>NUCLEOTIDE SEQUENCE</scope>
    <source>
        <strain evidence="1">CGMCC 1.12698</strain>
    </source>
</reference>
<comment type="caution">
    <text evidence="1">The sequence shown here is derived from an EMBL/GenBank/DDBJ whole genome shotgun (WGS) entry which is preliminary data.</text>
</comment>
<dbReference type="EMBL" id="BMFK01000001">
    <property type="protein sequence ID" value="GGE53691.1"/>
    <property type="molecule type" value="Genomic_DNA"/>
</dbReference>
<protein>
    <submittedName>
        <fullName evidence="1">Uncharacterized protein</fullName>
    </submittedName>
</protein>